<sequence length="111" mass="11737">MPSRAVPVSTLTPAEVSQRRMISAVSAPRRSCCGAGPLQSKVTWIPSLLRETAASQPMKPAPTTIALRARFAAARSSRPLRADRRVRTAGSSTPGTLGGFGSAPVAYRHRP</sequence>
<evidence type="ECO:0000313" key="2">
    <source>
        <dbReference type="Proteomes" id="UP000199494"/>
    </source>
</evidence>
<protein>
    <submittedName>
        <fullName evidence="1">Uncharacterized protein</fullName>
    </submittedName>
</protein>
<dbReference type="Proteomes" id="UP000199494">
    <property type="component" value="Unassembled WGS sequence"/>
</dbReference>
<keyword evidence="2" id="KW-1185">Reference proteome</keyword>
<dbReference type="EMBL" id="FMZE01000012">
    <property type="protein sequence ID" value="SDD77785.1"/>
    <property type="molecule type" value="Genomic_DNA"/>
</dbReference>
<gene>
    <name evidence="1" type="ORF">SAMN05421630_112106</name>
</gene>
<name>A0A1G6XK98_9PSEU</name>
<reference evidence="1 2" key="1">
    <citation type="submission" date="2016-10" db="EMBL/GenBank/DDBJ databases">
        <authorList>
            <person name="de Groot N.N."/>
        </authorList>
    </citation>
    <scope>NUCLEOTIDE SEQUENCE [LARGE SCALE GENOMIC DNA]</scope>
    <source>
        <strain evidence="1 2">CGMCC 4.5506</strain>
    </source>
</reference>
<dbReference type="AlphaFoldDB" id="A0A1G6XK98"/>
<evidence type="ECO:0000313" key="1">
    <source>
        <dbReference type="EMBL" id="SDD77785.1"/>
    </source>
</evidence>
<proteinExistence type="predicted"/>
<accession>A0A1G6XK98</accession>
<organism evidence="1 2">
    <name type="scientific">Prauserella marina</name>
    <dbReference type="NCBI Taxonomy" id="530584"/>
    <lineage>
        <taxon>Bacteria</taxon>
        <taxon>Bacillati</taxon>
        <taxon>Actinomycetota</taxon>
        <taxon>Actinomycetes</taxon>
        <taxon>Pseudonocardiales</taxon>
        <taxon>Pseudonocardiaceae</taxon>
        <taxon>Prauserella</taxon>
    </lineage>
</organism>
<dbReference type="STRING" id="530584.SAMN05421630_112106"/>